<evidence type="ECO:0000256" key="2">
    <source>
        <dbReference type="ARBA" id="ARBA00022448"/>
    </source>
</evidence>
<feature type="transmembrane region" description="Helical" evidence="7">
    <location>
        <begin position="60"/>
        <end position="83"/>
    </location>
</feature>
<dbReference type="InterPro" id="IPR020846">
    <property type="entry name" value="MFS_dom"/>
</dbReference>
<keyword evidence="4 7" id="KW-0812">Transmembrane</keyword>
<dbReference type="Gene3D" id="1.20.1720.10">
    <property type="entry name" value="Multidrug resistance protein D"/>
    <property type="match status" value="1"/>
</dbReference>
<dbReference type="PRINTS" id="PR01036">
    <property type="entry name" value="TCRTETB"/>
</dbReference>
<evidence type="ECO:0000256" key="7">
    <source>
        <dbReference type="SAM" id="Phobius"/>
    </source>
</evidence>
<dbReference type="GO" id="GO:0022857">
    <property type="term" value="F:transmembrane transporter activity"/>
    <property type="evidence" value="ECO:0007669"/>
    <property type="project" value="InterPro"/>
</dbReference>
<dbReference type="AlphaFoldDB" id="A0A2R4XMA2"/>
<accession>A0A2R4XMA2</accession>
<dbReference type="PANTHER" id="PTHR42718:SF46">
    <property type="entry name" value="BLR6921 PROTEIN"/>
    <property type="match status" value="1"/>
</dbReference>
<feature type="transmembrane region" description="Helical" evidence="7">
    <location>
        <begin position="374"/>
        <end position="394"/>
    </location>
</feature>
<feature type="transmembrane region" description="Helical" evidence="7">
    <location>
        <begin position="242"/>
        <end position="266"/>
    </location>
</feature>
<feature type="transmembrane region" description="Helical" evidence="7">
    <location>
        <begin position="122"/>
        <end position="142"/>
    </location>
</feature>
<dbReference type="SUPFAM" id="SSF103473">
    <property type="entry name" value="MFS general substrate transporter"/>
    <property type="match status" value="1"/>
</dbReference>
<dbReference type="Proteomes" id="UP000244571">
    <property type="component" value="Chromosome"/>
</dbReference>
<evidence type="ECO:0000256" key="4">
    <source>
        <dbReference type="ARBA" id="ARBA00022692"/>
    </source>
</evidence>
<protein>
    <submittedName>
        <fullName evidence="9">MFS transporter</fullName>
    </submittedName>
</protein>
<dbReference type="Gene3D" id="1.20.1250.20">
    <property type="entry name" value="MFS general substrate transporter like domains"/>
    <property type="match status" value="1"/>
</dbReference>
<keyword evidence="6 7" id="KW-0472">Membrane</keyword>
<feature type="transmembrane region" description="Helical" evidence="7">
    <location>
        <begin position="278"/>
        <end position="295"/>
    </location>
</feature>
<evidence type="ECO:0000256" key="6">
    <source>
        <dbReference type="ARBA" id="ARBA00023136"/>
    </source>
</evidence>
<feature type="transmembrane region" description="Helical" evidence="7">
    <location>
        <begin position="202"/>
        <end position="221"/>
    </location>
</feature>
<feature type="transmembrane region" description="Helical" evidence="7">
    <location>
        <begin position="333"/>
        <end position="353"/>
    </location>
</feature>
<gene>
    <name evidence="9" type="ORF">DBV39_15615</name>
</gene>
<feature type="transmembrane region" description="Helical" evidence="7">
    <location>
        <begin position="307"/>
        <end position="327"/>
    </location>
</feature>
<organism evidence="9 10">
    <name type="scientific">Orrella marina</name>
    <dbReference type="NCBI Taxonomy" id="2163011"/>
    <lineage>
        <taxon>Bacteria</taxon>
        <taxon>Pseudomonadati</taxon>
        <taxon>Pseudomonadota</taxon>
        <taxon>Betaproteobacteria</taxon>
        <taxon>Burkholderiales</taxon>
        <taxon>Alcaligenaceae</taxon>
        <taxon>Orrella</taxon>
    </lineage>
</organism>
<feature type="transmembrane region" description="Helical" evidence="7">
    <location>
        <begin position="30"/>
        <end position="48"/>
    </location>
</feature>
<feature type="transmembrane region" description="Helical" evidence="7">
    <location>
        <begin position="89"/>
        <end position="110"/>
    </location>
</feature>
<feature type="transmembrane region" description="Helical" evidence="7">
    <location>
        <begin position="400"/>
        <end position="420"/>
    </location>
</feature>
<dbReference type="PROSITE" id="PS50850">
    <property type="entry name" value="MFS"/>
    <property type="match status" value="1"/>
</dbReference>
<name>A0A2R4XMA2_9BURK</name>
<evidence type="ECO:0000313" key="10">
    <source>
        <dbReference type="Proteomes" id="UP000244571"/>
    </source>
</evidence>
<keyword evidence="5 7" id="KW-1133">Transmembrane helix</keyword>
<sequence>MLATCVLDASMINVALPTISQSLGVDASTSVWIVNAYGLTVVVTLLPFSSQVERFGFRRIFSVGLATFTIGALISASSISLPMLLAGRLIQGLGAAALFCLTAGLIRLTFPINQLGRGIGMIAMTVSVGAVVGPSLGAVILTLGGWRWLFLVMLPVGAFVWIIKHHLPDAKGVKRPFDVRSAIESGLGIGLLILGLDFLAIYTWQSLLLIAASAVIIVRLVRRSSTQTAPLFPVDLLRIRPFRYAIGASQLTFSSQMAAFVSLPFFLLDTLERDQLTLGWLMAGWPAGAGVMALVAGRMADRHSIPLLCALGASCMAIGMASIAFMSPGIDNLWVMLCMILCGVGFGFFQTPNNRVLLTTAPRERSGALGGTQAVTRTFGQTVGAALVASALALNQDLGPTYGLIVSVVFALLAVALNVYRQIGLSTSEAA</sequence>
<dbReference type="PANTHER" id="PTHR42718">
    <property type="entry name" value="MAJOR FACILITATOR SUPERFAMILY MULTIDRUG TRANSPORTER MFSC"/>
    <property type="match status" value="1"/>
</dbReference>
<comment type="subcellular location">
    <subcellularLocation>
        <location evidence="1">Cell membrane</location>
        <topology evidence="1">Multi-pass membrane protein</topology>
    </subcellularLocation>
</comment>
<dbReference type="EMBL" id="CP028901">
    <property type="protein sequence ID" value="AWB34923.1"/>
    <property type="molecule type" value="Genomic_DNA"/>
</dbReference>
<dbReference type="Pfam" id="PF07690">
    <property type="entry name" value="MFS_1"/>
    <property type="match status" value="1"/>
</dbReference>
<feature type="transmembrane region" description="Helical" evidence="7">
    <location>
        <begin position="148"/>
        <end position="167"/>
    </location>
</feature>
<dbReference type="InterPro" id="IPR036259">
    <property type="entry name" value="MFS_trans_sf"/>
</dbReference>
<keyword evidence="3" id="KW-1003">Cell membrane</keyword>
<evidence type="ECO:0000259" key="8">
    <source>
        <dbReference type="PROSITE" id="PS50850"/>
    </source>
</evidence>
<reference evidence="9 10" key="1">
    <citation type="submission" date="2018-04" db="EMBL/GenBank/DDBJ databases">
        <title>Bordetella sp. HZ20 isolated from seawater.</title>
        <authorList>
            <person name="Sun C."/>
        </authorList>
    </citation>
    <scope>NUCLEOTIDE SEQUENCE [LARGE SCALE GENOMIC DNA]</scope>
    <source>
        <strain evidence="9 10">HZ20</strain>
    </source>
</reference>
<dbReference type="GO" id="GO:0005886">
    <property type="term" value="C:plasma membrane"/>
    <property type="evidence" value="ECO:0007669"/>
    <property type="project" value="UniProtKB-SubCell"/>
</dbReference>
<keyword evidence="10" id="KW-1185">Reference proteome</keyword>
<proteinExistence type="predicted"/>
<evidence type="ECO:0000256" key="3">
    <source>
        <dbReference type="ARBA" id="ARBA00022475"/>
    </source>
</evidence>
<dbReference type="InterPro" id="IPR011701">
    <property type="entry name" value="MFS"/>
</dbReference>
<evidence type="ECO:0000256" key="1">
    <source>
        <dbReference type="ARBA" id="ARBA00004651"/>
    </source>
</evidence>
<evidence type="ECO:0000256" key="5">
    <source>
        <dbReference type="ARBA" id="ARBA00022989"/>
    </source>
</evidence>
<keyword evidence="2" id="KW-0813">Transport</keyword>
<dbReference type="CDD" id="cd17321">
    <property type="entry name" value="MFS_MMR_MDR_like"/>
    <property type="match status" value="1"/>
</dbReference>
<evidence type="ECO:0000313" key="9">
    <source>
        <dbReference type="EMBL" id="AWB34923.1"/>
    </source>
</evidence>
<feature type="transmembrane region" description="Helical" evidence="7">
    <location>
        <begin position="179"/>
        <end position="196"/>
    </location>
</feature>
<feature type="domain" description="Major facilitator superfamily (MFS) profile" evidence="8">
    <location>
        <begin position="1"/>
        <end position="426"/>
    </location>
</feature>
<dbReference type="KEGG" id="boz:DBV39_15615"/>